<dbReference type="KEGG" id="ble:BleG1_1270"/>
<dbReference type="OrthoDB" id="6399948at2"/>
<dbReference type="Gene3D" id="3.10.450.50">
    <property type="match status" value="1"/>
</dbReference>
<evidence type="ECO:0000313" key="1">
    <source>
        <dbReference type="EMBL" id="AIC93853.1"/>
    </source>
</evidence>
<evidence type="ECO:0000313" key="2">
    <source>
        <dbReference type="Proteomes" id="UP000027142"/>
    </source>
</evidence>
<keyword evidence="2" id="KW-1185">Reference proteome</keyword>
<sequence length="338" mass="38388">MLKRNDPCLCGSGKKYKKCCMQKNESKAIVTQELHQLETEMLYTAFTRYQKELTNWVQSYHHVYPDVEENVTETLSSMLLVWLIFHRPIQENGQTIYDTFLETKIRKIKRPQTANIIETWKETKPAVLEVLALTNETECESRNLFTGETVTHLIPSEHNETVEPGSTIIGFPAKGEISMTFIGPVISNRPVKTSRDKQKIDAFQSNGSDDPFTAKWPQLLSSLLAENEAVVKSADDFQWSSEQVKETATILLEGLKKEQHSPEIEQLALEKWYAFTTAKKVTIRKPEAFAAAMEYALQEFAPLSVTQKALAEKYNVSASTISTRSIEITNELRATESV</sequence>
<dbReference type="PATRIC" id="fig|1246626.3.peg.1255"/>
<gene>
    <name evidence="1" type="ORF">BleG1_1270</name>
</gene>
<dbReference type="SUPFAM" id="SSF103642">
    <property type="entry name" value="Sec-C motif"/>
    <property type="match status" value="1"/>
</dbReference>
<evidence type="ECO:0008006" key="3">
    <source>
        <dbReference type="Google" id="ProtNLM"/>
    </source>
</evidence>
<proteinExistence type="predicted"/>
<name>A0A060LZX3_9BACI</name>
<dbReference type="HOGENOM" id="CLU_050030_0_0_9"/>
<dbReference type="RefSeq" id="WP_038478449.1">
    <property type="nucleotide sequence ID" value="NZ_CP003923.1"/>
</dbReference>
<dbReference type="EMBL" id="CP003923">
    <property type="protein sequence ID" value="AIC93853.1"/>
    <property type="molecule type" value="Genomic_DNA"/>
</dbReference>
<dbReference type="eggNOG" id="COG3012">
    <property type="taxonomic scope" value="Bacteria"/>
</dbReference>
<accession>A0A060LZX3</accession>
<dbReference type="Proteomes" id="UP000027142">
    <property type="component" value="Chromosome"/>
</dbReference>
<reference evidence="1 2" key="1">
    <citation type="journal article" date="2014" name="Gene">
        <title>A comparative genomic analysis of the alkalitolerant soil bacterium Bacillus lehensis G1.</title>
        <authorList>
            <person name="Noor Y.M."/>
            <person name="Samsulrizal N.H."/>
            <person name="Jema'on N.A."/>
            <person name="Low K.O."/>
            <person name="Ramli A.N."/>
            <person name="Alias N.I."/>
            <person name="Damis S.I."/>
            <person name="Fuzi S.F."/>
            <person name="Isa M.N."/>
            <person name="Murad A.M."/>
            <person name="Raih M.F."/>
            <person name="Bakar F.D."/>
            <person name="Najimudin N."/>
            <person name="Mahadi N.M."/>
            <person name="Illias R.M."/>
        </authorList>
    </citation>
    <scope>NUCLEOTIDE SEQUENCE [LARGE SCALE GENOMIC DNA]</scope>
    <source>
        <strain evidence="1 2">G1</strain>
    </source>
</reference>
<protein>
    <recommendedName>
        <fullName evidence="3">HTH psq-type domain-containing protein</fullName>
    </recommendedName>
</protein>
<dbReference type="InterPro" id="IPR004027">
    <property type="entry name" value="SEC_C_motif"/>
</dbReference>
<dbReference type="Pfam" id="PF02810">
    <property type="entry name" value="SEC-C"/>
    <property type="match status" value="1"/>
</dbReference>
<dbReference type="AlphaFoldDB" id="A0A060LZX3"/>
<organism evidence="1 2">
    <name type="scientific">Shouchella lehensis G1</name>
    <dbReference type="NCBI Taxonomy" id="1246626"/>
    <lineage>
        <taxon>Bacteria</taxon>
        <taxon>Bacillati</taxon>
        <taxon>Bacillota</taxon>
        <taxon>Bacilli</taxon>
        <taxon>Bacillales</taxon>
        <taxon>Bacillaceae</taxon>
        <taxon>Shouchella</taxon>
    </lineage>
</organism>
<dbReference type="STRING" id="1246626.BleG1_1270"/>